<dbReference type="RefSeq" id="WP_038559120.1">
    <property type="nucleotide sequence ID" value="NZ_FOHT01000004.1"/>
</dbReference>
<dbReference type="Proteomes" id="UP000023772">
    <property type="component" value="Chromosome"/>
</dbReference>
<dbReference type="Gene3D" id="2.40.160.20">
    <property type="match status" value="1"/>
</dbReference>
<sequence length="272" mass="29466">MKKYILYTFVLLASIGLARAQDVNSEVSGFAPTKGNFTASLLFGKGNVLTAGLVNTMPAGTNANWSVPGDAPYANMVSMDDNNATNMIGAEARYFLSDKIALKLSGLGVVRNTPSQVNIPATIDPDSPNSTWIPGYDAVVADDELNFSIILGGEYHFTTPIDRLQPYLGVNAAYYYGRESVYDPTIEDIAGEPVIMDVGIRTVELIGLGGAAVAGVDYYLMEGFYFGMEIKPVNYLYAYNAKKPGPGLEMLDAKSNTFSFFTQPFLKLGFKF</sequence>
<organism evidence="3 5">
    <name type="scientific">Draconibacterium orientale</name>
    <dbReference type="NCBI Taxonomy" id="1168034"/>
    <lineage>
        <taxon>Bacteria</taxon>
        <taxon>Pseudomonadati</taxon>
        <taxon>Bacteroidota</taxon>
        <taxon>Bacteroidia</taxon>
        <taxon>Marinilabiliales</taxon>
        <taxon>Prolixibacteraceae</taxon>
        <taxon>Draconibacterium</taxon>
    </lineage>
</organism>
<evidence type="ECO:0000256" key="1">
    <source>
        <dbReference type="SAM" id="SignalP"/>
    </source>
</evidence>
<feature type="chain" id="PRO_5010515034" evidence="1">
    <location>
        <begin position="21"/>
        <end position="272"/>
    </location>
</feature>
<feature type="signal peptide" evidence="1">
    <location>
        <begin position="1"/>
        <end position="20"/>
    </location>
</feature>
<dbReference type="STRING" id="1168034.FH5T_12975"/>
<dbReference type="SUPFAM" id="SSF56925">
    <property type="entry name" value="OMPA-like"/>
    <property type="match status" value="1"/>
</dbReference>
<evidence type="ECO:0000313" key="5">
    <source>
        <dbReference type="Proteomes" id="UP000181981"/>
    </source>
</evidence>
<dbReference type="Pfam" id="PF16961">
    <property type="entry name" value="OmpA_like"/>
    <property type="match status" value="1"/>
</dbReference>
<dbReference type="EMBL" id="FOHT01000004">
    <property type="protein sequence ID" value="SES95105.1"/>
    <property type="molecule type" value="Genomic_DNA"/>
</dbReference>
<dbReference type="AlphaFoldDB" id="X5DGB1"/>
<proteinExistence type="predicted"/>
<dbReference type="eggNOG" id="COG3047">
    <property type="taxonomic scope" value="Bacteria"/>
</dbReference>
<evidence type="ECO:0000313" key="2">
    <source>
        <dbReference type="EMBL" id="AHW61998.1"/>
    </source>
</evidence>
<evidence type="ECO:0000313" key="4">
    <source>
        <dbReference type="Proteomes" id="UP000023772"/>
    </source>
</evidence>
<evidence type="ECO:0000313" key="3">
    <source>
        <dbReference type="EMBL" id="SES95105.1"/>
    </source>
</evidence>
<dbReference type="EMBL" id="CP007451">
    <property type="protein sequence ID" value="AHW61998.1"/>
    <property type="molecule type" value="Genomic_DNA"/>
</dbReference>
<keyword evidence="4" id="KW-1185">Reference proteome</keyword>
<dbReference type="Proteomes" id="UP000181981">
    <property type="component" value="Unassembled WGS sequence"/>
</dbReference>
<dbReference type="HOGENOM" id="CLU_1004160_0_0_10"/>
<dbReference type="OrthoDB" id="965683at2"/>
<reference evidence="2 4" key="1">
    <citation type="submission" date="2014-03" db="EMBL/GenBank/DDBJ databases">
        <title>Complete genome sequence of a deeply braunched marine Bacteroidia bacterium Draconibacterium orientale type strain FH5T.</title>
        <authorList>
            <person name="Li X."/>
            <person name="Wang X."/>
            <person name="Xie Z."/>
            <person name="Du Z."/>
            <person name="Chen G."/>
        </authorList>
    </citation>
    <scope>NUCLEOTIDE SEQUENCE [LARGE SCALE GENOMIC DNA]</scope>
    <source>
        <strain evidence="2 4">FH5</strain>
    </source>
</reference>
<reference evidence="3 5" key="2">
    <citation type="submission" date="2016-10" db="EMBL/GenBank/DDBJ databases">
        <authorList>
            <person name="de Groot N.N."/>
        </authorList>
    </citation>
    <scope>NUCLEOTIDE SEQUENCE [LARGE SCALE GENOMIC DNA]</scope>
    <source>
        <strain evidence="3 5">DSM 25947</strain>
    </source>
</reference>
<dbReference type="KEGG" id="dori:FH5T_12975"/>
<accession>X5DGB1</accession>
<gene>
    <name evidence="2" type="ORF">FH5T_12975</name>
    <name evidence="3" type="ORF">SAMN05444285_10412</name>
</gene>
<keyword evidence="1" id="KW-0732">Signal</keyword>
<protein>
    <submittedName>
        <fullName evidence="3">Putative OmpA-OmpF-like porin family protein</fullName>
    </submittedName>
</protein>
<name>X5DGB1_9BACT</name>
<dbReference type="InterPro" id="IPR031585">
    <property type="entry name" value="OmpA_OmpF-like"/>
</dbReference>
<dbReference type="InterPro" id="IPR011250">
    <property type="entry name" value="OMP/PagP_B-barrel"/>
</dbReference>